<dbReference type="InterPro" id="IPR050425">
    <property type="entry name" value="NAD(P)_dehydrat-like"/>
</dbReference>
<evidence type="ECO:0000256" key="2">
    <source>
        <dbReference type="ARBA" id="ARBA00023002"/>
    </source>
</evidence>
<dbReference type="InterPro" id="IPR002225">
    <property type="entry name" value="3Beta_OHSteriod_DH/Estase"/>
</dbReference>
<dbReference type="PANTHER" id="PTHR10366">
    <property type="entry name" value="NAD DEPENDENT EPIMERASE/DEHYDRATASE"/>
    <property type="match status" value="1"/>
</dbReference>
<evidence type="ECO:0000313" key="5">
    <source>
        <dbReference type="EMBL" id="PRQ53164.1"/>
    </source>
</evidence>
<dbReference type="GO" id="GO:0006694">
    <property type="term" value="P:steroid biosynthetic process"/>
    <property type="evidence" value="ECO:0007669"/>
    <property type="project" value="InterPro"/>
</dbReference>
<reference evidence="5 6" key="1">
    <citation type="journal article" date="2018" name="Nat. Genet.">
        <title>The Rosa genome provides new insights in the design of modern roses.</title>
        <authorList>
            <person name="Bendahmane M."/>
        </authorList>
    </citation>
    <scope>NUCLEOTIDE SEQUENCE [LARGE SCALE GENOMIC DNA]</scope>
    <source>
        <strain evidence="6">cv. Old Blush</strain>
    </source>
</reference>
<gene>
    <name evidence="5" type="ORF">RchiOBHm_Chr2g0163471</name>
</gene>
<dbReference type="EMBL" id="PDCK01000040">
    <property type="protein sequence ID" value="PRQ53164.1"/>
    <property type="molecule type" value="Genomic_DNA"/>
</dbReference>
<evidence type="ECO:0000256" key="3">
    <source>
        <dbReference type="RuleBase" id="RU004475"/>
    </source>
</evidence>
<dbReference type="PANTHER" id="PTHR10366:SF589">
    <property type="entry name" value="CINNAMOYL-COA REDUCTASE-LIKE SNL6"/>
    <property type="match status" value="1"/>
</dbReference>
<keyword evidence="1" id="KW-0521">NADP</keyword>
<dbReference type="GO" id="GO:0016621">
    <property type="term" value="F:cinnamoyl-CoA reductase activity"/>
    <property type="evidence" value="ECO:0007669"/>
    <property type="project" value="UniProtKB-EC"/>
</dbReference>
<dbReference type="STRING" id="74649.A0A2P6S3A4"/>
<evidence type="ECO:0000313" key="6">
    <source>
        <dbReference type="Proteomes" id="UP000238479"/>
    </source>
</evidence>
<keyword evidence="6" id="KW-1185">Reference proteome</keyword>
<dbReference type="SUPFAM" id="SSF51735">
    <property type="entry name" value="NAD(P)-binding Rossmann-fold domains"/>
    <property type="match status" value="1"/>
</dbReference>
<protein>
    <submittedName>
        <fullName evidence="5">Putative cinnamoyl-CoA reductase</fullName>
        <ecNumber evidence="5">1.2.1.44</ecNumber>
    </submittedName>
</protein>
<comment type="similarity">
    <text evidence="3">Belongs to the 3-beta-HSD family.</text>
</comment>
<proteinExistence type="inferred from homology"/>
<sequence>MAMEEVVLPKPLMISLEEEHKNCVNYAFRCSWDISREKNLVCVTSGNSYLGSHIVRALLARGYRIRVTIQNQEDYEDMKKLMRDEEINQLESVVVAKMGNLDRLCDAFRGCHAIFHTSSFIDPHGVSGYSGQMAFLETEGAKNVIEACGRAAHAKRCIFTSSLLASIWTGDSENKIIDEFSWSNEEFCRENKLWLALGKTTAEMACWRKSKEMKVNLVTVCPGLLMDSYAHKDSSIPYLKGGKDMLKNGHLAIEDVKKAAEAHVYVYEAMDSGACGRYLCFGKVVRTRSEALELENMLRVQGLLSGGSLEVFDEETGAEINSMLSNAKLVRLIQASQRLSCKPVV</sequence>
<dbReference type="GO" id="GO:0016616">
    <property type="term" value="F:oxidoreductase activity, acting on the CH-OH group of donors, NAD or NADP as acceptor"/>
    <property type="evidence" value="ECO:0007669"/>
    <property type="project" value="InterPro"/>
</dbReference>
<dbReference type="AlphaFoldDB" id="A0A2P6S3A4"/>
<dbReference type="Gene3D" id="3.40.50.720">
    <property type="entry name" value="NAD(P)-binding Rossmann-like Domain"/>
    <property type="match status" value="1"/>
</dbReference>
<evidence type="ECO:0000256" key="1">
    <source>
        <dbReference type="ARBA" id="ARBA00022857"/>
    </source>
</evidence>
<name>A0A2P6S3A4_ROSCH</name>
<comment type="caution">
    <text evidence="5">The sequence shown here is derived from an EMBL/GenBank/DDBJ whole genome shotgun (WGS) entry which is preliminary data.</text>
</comment>
<evidence type="ECO:0000259" key="4">
    <source>
        <dbReference type="Pfam" id="PF01073"/>
    </source>
</evidence>
<dbReference type="Gramene" id="PRQ53164">
    <property type="protein sequence ID" value="PRQ53164"/>
    <property type="gene ID" value="RchiOBHm_Chr2g0163471"/>
</dbReference>
<feature type="domain" description="3-beta hydroxysteroid dehydrogenase/isomerase" evidence="4">
    <location>
        <begin position="43"/>
        <end position="191"/>
    </location>
</feature>
<dbReference type="EC" id="1.2.1.44" evidence="5"/>
<accession>A0A2P6S3A4</accession>
<dbReference type="OMA" id="WSNEEFC"/>
<dbReference type="OrthoDB" id="2735536at2759"/>
<dbReference type="InterPro" id="IPR036291">
    <property type="entry name" value="NAD(P)-bd_dom_sf"/>
</dbReference>
<dbReference type="Proteomes" id="UP000238479">
    <property type="component" value="Chromosome 2"/>
</dbReference>
<dbReference type="Pfam" id="PF01073">
    <property type="entry name" value="3Beta_HSD"/>
    <property type="match status" value="1"/>
</dbReference>
<keyword evidence="2 3" id="KW-0560">Oxidoreductase</keyword>
<organism evidence="5 6">
    <name type="scientific">Rosa chinensis</name>
    <name type="common">China rose</name>
    <dbReference type="NCBI Taxonomy" id="74649"/>
    <lineage>
        <taxon>Eukaryota</taxon>
        <taxon>Viridiplantae</taxon>
        <taxon>Streptophyta</taxon>
        <taxon>Embryophyta</taxon>
        <taxon>Tracheophyta</taxon>
        <taxon>Spermatophyta</taxon>
        <taxon>Magnoliopsida</taxon>
        <taxon>eudicotyledons</taxon>
        <taxon>Gunneridae</taxon>
        <taxon>Pentapetalae</taxon>
        <taxon>rosids</taxon>
        <taxon>fabids</taxon>
        <taxon>Rosales</taxon>
        <taxon>Rosaceae</taxon>
        <taxon>Rosoideae</taxon>
        <taxon>Rosoideae incertae sedis</taxon>
        <taxon>Rosa</taxon>
    </lineage>
</organism>